<protein>
    <recommendedName>
        <fullName evidence="3">Penicillin-binding protein</fullName>
    </recommendedName>
</protein>
<evidence type="ECO:0008006" key="3">
    <source>
        <dbReference type="Google" id="ProtNLM"/>
    </source>
</evidence>
<keyword evidence="1" id="KW-0732">Signal</keyword>
<sequence length="112" mass="11732">MRLSLIVSGAMLALSACTLEPAGTGAFTVMGPASFDRTFTAAAGAMRDQGLAISVEDPVNGVVVGSLDTRTVMAGVHQQADGFVRVEFDGMAAHDPALMARISRSYNRRMGR</sequence>
<dbReference type="EMBL" id="FMSH01000328">
    <property type="protein sequence ID" value="SCU79942.1"/>
    <property type="molecule type" value="Genomic_DNA"/>
</dbReference>
<feature type="chain" id="PRO_5012927551" description="Penicillin-binding protein" evidence="1">
    <location>
        <begin position="23"/>
        <end position="112"/>
    </location>
</feature>
<dbReference type="AlphaFoldDB" id="A0A1K0JHX9"/>
<name>A0A1K0JHX9_CUPNE</name>
<feature type="signal peptide" evidence="1">
    <location>
        <begin position="1"/>
        <end position="22"/>
    </location>
</feature>
<dbReference type="PROSITE" id="PS51257">
    <property type="entry name" value="PROKAR_LIPOPROTEIN"/>
    <property type="match status" value="1"/>
</dbReference>
<reference evidence="2" key="1">
    <citation type="submission" date="2016-09" db="EMBL/GenBank/DDBJ databases">
        <authorList>
            <person name="Capua I."/>
            <person name="De Benedictis P."/>
            <person name="Joannis T."/>
            <person name="Lombin L.H."/>
            <person name="Cattoli G."/>
        </authorList>
    </citation>
    <scope>NUCLEOTIDE SEQUENCE</scope>
    <source>
        <strain evidence="2">B9</strain>
    </source>
</reference>
<evidence type="ECO:0000256" key="1">
    <source>
        <dbReference type="SAM" id="SignalP"/>
    </source>
</evidence>
<gene>
    <name evidence="2" type="ORF">CNECB9_3940015</name>
</gene>
<proteinExistence type="predicted"/>
<dbReference type="RefSeq" id="WP_340527155.1">
    <property type="nucleotide sequence ID" value="NZ_FMSH01000328.1"/>
</dbReference>
<organism evidence="2">
    <name type="scientific">Cupriavidus necator</name>
    <name type="common">Alcaligenes eutrophus</name>
    <name type="synonym">Ralstonia eutropha</name>
    <dbReference type="NCBI Taxonomy" id="106590"/>
    <lineage>
        <taxon>Bacteria</taxon>
        <taxon>Pseudomonadati</taxon>
        <taxon>Pseudomonadota</taxon>
        <taxon>Betaproteobacteria</taxon>
        <taxon>Burkholderiales</taxon>
        <taxon>Burkholderiaceae</taxon>
        <taxon>Cupriavidus</taxon>
    </lineage>
</organism>
<accession>A0A1K0JHX9</accession>
<evidence type="ECO:0000313" key="2">
    <source>
        <dbReference type="EMBL" id="SCU79942.1"/>
    </source>
</evidence>